<dbReference type="InterPro" id="IPR000523">
    <property type="entry name" value="Mg_chelatse_chII-like_cat_dom"/>
</dbReference>
<dbReference type="SUPFAM" id="SSF52540">
    <property type="entry name" value="P-loop containing nucleoside triphosphate hydrolases"/>
    <property type="match status" value="1"/>
</dbReference>
<sequence>MGYARVLSVGLLGLAGRLIEVEADLSAGLPGMIVSGLPDAAVNESRERIRAAVINSGLPWPNRRITVNLLPASMPKHGSLFDLGVAAAVLCAAGAVPADRIQDVALIGELGLDGRVRPVRGVLPAVLAAARSGVHRVLVPAGNGREAALVPGTVVQTVDTLATLLAHLRGEGELPGPDAVADTIDDPPGADLVDVVGQERGRRAVEIAAAGGHNVALFGPPGAGKTMLAERLPGVLPALSDEQALEVTAVHSVAGTLPSSAGLLRKPPYQAPHHTSTPAAIVGGGSGLPRPGSISLAHHGVLFLDEAPEYRPGVLNALREPLENGEIRLARAAGNTCFPARFQLVLAANPCPCGERGGECLCSPLVRRRYLGRLSGPLLDRVDLQLDLLPIRSVQLLSEDRTPEDSATVAARVRQARRSAASRWSGAAGPLNATIPGRTLRSGRWRLPRTVTALAERLVDSGALSARGYDRVLRIAWTVADLAGRSRPDAGDVAEAVELRTRTTP</sequence>
<dbReference type="InterPro" id="IPR027417">
    <property type="entry name" value="P-loop_NTPase"/>
</dbReference>
<gene>
    <name evidence="3" type="ORF">Athai_23050</name>
</gene>
<dbReference type="InterPro" id="IPR045006">
    <property type="entry name" value="CHLI-like"/>
</dbReference>
<evidence type="ECO:0000313" key="3">
    <source>
        <dbReference type="EMBL" id="BCJ34802.1"/>
    </source>
</evidence>
<dbReference type="Pfam" id="PF13541">
    <property type="entry name" value="ChlI"/>
    <property type="match status" value="1"/>
</dbReference>
<dbReference type="KEGG" id="atl:Athai_23050"/>
<dbReference type="Proteomes" id="UP000611640">
    <property type="component" value="Chromosome"/>
</dbReference>
<dbReference type="GO" id="GO:0005524">
    <property type="term" value="F:ATP binding"/>
    <property type="evidence" value="ECO:0007669"/>
    <property type="project" value="InterPro"/>
</dbReference>
<dbReference type="Pfam" id="PF01078">
    <property type="entry name" value="Mg_chelatase"/>
    <property type="match status" value="1"/>
</dbReference>
<feature type="domain" description="AAA+ ATPase" evidence="2">
    <location>
        <begin position="211"/>
        <end position="392"/>
    </location>
</feature>
<evidence type="ECO:0000259" key="2">
    <source>
        <dbReference type="SMART" id="SM00382"/>
    </source>
</evidence>
<dbReference type="InterPro" id="IPR020568">
    <property type="entry name" value="Ribosomal_Su5_D2-typ_SF"/>
</dbReference>
<dbReference type="PANTHER" id="PTHR32039">
    <property type="entry name" value="MAGNESIUM-CHELATASE SUBUNIT CHLI"/>
    <property type="match status" value="1"/>
</dbReference>
<dbReference type="InterPro" id="IPR025158">
    <property type="entry name" value="Mg_chelat-rel_C"/>
</dbReference>
<dbReference type="InterPro" id="IPR004482">
    <property type="entry name" value="Mg_chelat-rel"/>
</dbReference>
<dbReference type="AlphaFoldDB" id="A0A7R7DNW8"/>
<dbReference type="Gene3D" id="3.40.50.300">
    <property type="entry name" value="P-loop containing nucleotide triphosphate hydrolases"/>
    <property type="match status" value="1"/>
</dbReference>
<dbReference type="InterPro" id="IPR014721">
    <property type="entry name" value="Ribsml_uS5_D2-typ_fold_subgr"/>
</dbReference>
<reference evidence="3 4" key="1">
    <citation type="submission" date="2020-08" db="EMBL/GenBank/DDBJ databases">
        <title>Whole genome shotgun sequence of Actinocatenispora thailandica NBRC 105041.</title>
        <authorList>
            <person name="Komaki H."/>
            <person name="Tamura T."/>
        </authorList>
    </citation>
    <scope>NUCLEOTIDE SEQUENCE [LARGE SCALE GENOMIC DNA]</scope>
    <source>
        <strain evidence="3 4">NBRC 105041</strain>
    </source>
</reference>
<dbReference type="NCBIfam" id="TIGR00368">
    <property type="entry name" value="YifB family Mg chelatase-like AAA ATPase"/>
    <property type="match status" value="1"/>
</dbReference>
<dbReference type="SMART" id="SM00382">
    <property type="entry name" value="AAA"/>
    <property type="match status" value="1"/>
</dbReference>
<protein>
    <recommendedName>
        <fullName evidence="2">AAA+ ATPase domain-containing protein</fullName>
    </recommendedName>
</protein>
<dbReference type="SUPFAM" id="SSF54211">
    <property type="entry name" value="Ribosomal protein S5 domain 2-like"/>
    <property type="match status" value="1"/>
</dbReference>
<dbReference type="EMBL" id="AP023355">
    <property type="protein sequence ID" value="BCJ34802.1"/>
    <property type="molecule type" value="Genomic_DNA"/>
</dbReference>
<dbReference type="Pfam" id="PF13335">
    <property type="entry name" value="Mg_chelatase_C"/>
    <property type="match status" value="1"/>
</dbReference>
<dbReference type="InterPro" id="IPR003593">
    <property type="entry name" value="AAA+_ATPase"/>
</dbReference>
<dbReference type="RefSeq" id="WP_203961478.1">
    <property type="nucleotide sequence ID" value="NZ_AP023355.1"/>
</dbReference>
<evidence type="ECO:0000256" key="1">
    <source>
        <dbReference type="ARBA" id="ARBA00006354"/>
    </source>
</evidence>
<dbReference type="PANTHER" id="PTHR32039:SF7">
    <property type="entry name" value="COMPETENCE PROTEIN COMM"/>
    <property type="match status" value="1"/>
</dbReference>
<proteinExistence type="inferred from homology"/>
<comment type="similarity">
    <text evidence="1">Belongs to the Mg-chelatase subunits D/I family. ComM subfamily.</text>
</comment>
<evidence type="ECO:0000313" key="4">
    <source>
        <dbReference type="Proteomes" id="UP000611640"/>
    </source>
</evidence>
<organism evidence="3 4">
    <name type="scientific">Actinocatenispora thailandica</name>
    <dbReference type="NCBI Taxonomy" id="227318"/>
    <lineage>
        <taxon>Bacteria</taxon>
        <taxon>Bacillati</taxon>
        <taxon>Actinomycetota</taxon>
        <taxon>Actinomycetes</taxon>
        <taxon>Micromonosporales</taxon>
        <taxon>Micromonosporaceae</taxon>
        <taxon>Actinocatenispora</taxon>
    </lineage>
</organism>
<accession>A0A7R7DNW8</accession>
<name>A0A7R7DNW8_9ACTN</name>
<keyword evidence="4" id="KW-1185">Reference proteome</keyword>
<dbReference type="Gene3D" id="3.30.230.10">
    <property type="match status" value="1"/>
</dbReference>